<dbReference type="SUPFAM" id="SSF53448">
    <property type="entry name" value="Nucleotide-diphospho-sugar transferases"/>
    <property type="match status" value="1"/>
</dbReference>
<evidence type="ECO:0000313" key="3">
    <source>
        <dbReference type="EMBL" id="ADI75100.1"/>
    </source>
</evidence>
<dbReference type="RefSeq" id="WP_013195665.1">
    <property type="nucleotide sequence ID" value="NC_014254.1"/>
</dbReference>
<dbReference type="PANTHER" id="PTHR43685:SF2">
    <property type="entry name" value="GLYCOSYLTRANSFERASE 2-LIKE DOMAIN-CONTAINING PROTEIN"/>
    <property type="match status" value="1"/>
</dbReference>
<geneLocation type="plasmid" evidence="3 4">
    <name>pMETEV01</name>
</geneLocation>
<reference evidence="3 4" key="1">
    <citation type="submission" date="2010-06" db="EMBL/GenBank/DDBJ databases">
        <title>Complete sequence plasmid of Methanohalobium evestigatum Z-7303.</title>
        <authorList>
            <consortium name="US DOE Joint Genome Institute"/>
            <person name="Lucas S."/>
            <person name="Copeland A."/>
            <person name="Lapidus A."/>
            <person name="Cheng J.-F."/>
            <person name="Bruce D."/>
            <person name="Goodwin L."/>
            <person name="Pitluck S."/>
            <person name="Saunders E."/>
            <person name="Detter J.C."/>
            <person name="Han C."/>
            <person name="Tapia R."/>
            <person name="Land M."/>
            <person name="Hauser L."/>
            <person name="Kyrpides N."/>
            <person name="Mikhailova N."/>
            <person name="Sieprawska-Lupa M."/>
            <person name="Whitman W.B."/>
            <person name="Anderson I."/>
            <person name="Woyke T."/>
        </authorList>
    </citation>
    <scope>NUCLEOTIDE SEQUENCE [LARGE SCALE GENOMIC DNA]</scope>
    <source>
        <strain evidence="4">ATCC BAA-1072 / DSM 3721 / NBRC 107634 / OCM 161 / Z-7303</strain>
        <plasmid evidence="4">Plasmid pMETEV01</plasmid>
    </source>
</reference>
<evidence type="ECO:0000313" key="4">
    <source>
        <dbReference type="Proteomes" id="UP000000391"/>
    </source>
</evidence>
<dbReference type="AlphaFoldDB" id="D7EBX8"/>
<evidence type="ECO:0000259" key="2">
    <source>
        <dbReference type="Pfam" id="PF00535"/>
    </source>
</evidence>
<feature type="transmembrane region" description="Helical" evidence="1">
    <location>
        <begin position="270"/>
        <end position="291"/>
    </location>
</feature>
<accession>D7EBX8</accession>
<keyword evidence="1" id="KW-0472">Membrane</keyword>
<dbReference type="CAZy" id="GT2">
    <property type="family name" value="Glycosyltransferase Family 2"/>
</dbReference>
<dbReference type="Pfam" id="PF00535">
    <property type="entry name" value="Glycos_transf_2"/>
    <property type="match status" value="1"/>
</dbReference>
<dbReference type="InterPro" id="IPR029044">
    <property type="entry name" value="Nucleotide-diphossugar_trans"/>
</dbReference>
<dbReference type="PANTHER" id="PTHR43685">
    <property type="entry name" value="GLYCOSYLTRANSFERASE"/>
    <property type="match status" value="1"/>
</dbReference>
<feature type="transmembrane region" description="Helical" evidence="1">
    <location>
        <begin position="244"/>
        <end position="264"/>
    </location>
</feature>
<evidence type="ECO:0000256" key="1">
    <source>
        <dbReference type="SAM" id="Phobius"/>
    </source>
</evidence>
<gene>
    <name evidence="3" type="ordered locus">Metev_2282</name>
</gene>
<proteinExistence type="predicted"/>
<dbReference type="InterPro" id="IPR001173">
    <property type="entry name" value="Glyco_trans_2-like"/>
</dbReference>
<dbReference type="HOGENOM" id="CLU_025996_19_0_2"/>
<feature type="transmembrane region" description="Helical" evidence="1">
    <location>
        <begin position="298"/>
        <end position="317"/>
    </location>
</feature>
<keyword evidence="3" id="KW-0808">Transferase</keyword>
<dbReference type="CDD" id="cd02525">
    <property type="entry name" value="Succinoglycan_BP_ExoA"/>
    <property type="match status" value="1"/>
</dbReference>
<organism evidence="3 4">
    <name type="scientific">Methanohalobium evestigatum (strain ATCC BAA-1072 / DSM 3721 / NBRC 107634 / OCM 161 / Z-7303)</name>
    <dbReference type="NCBI Taxonomy" id="644295"/>
    <lineage>
        <taxon>Archaea</taxon>
        <taxon>Methanobacteriati</taxon>
        <taxon>Methanobacteriota</taxon>
        <taxon>Stenosarchaea group</taxon>
        <taxon>Methanomicrobia</taxon>
        <taxon>Methanosarcinales</taxon>
        <taxon>Methanosarcinaceae</taxon>
        <taxon>Methanohalobium</taxon>
    </lineage>
</organism>
<name>D7EBX8_METEZ</name>
<dbReference type="GeneID" id="9347945"/>
<keyword evidence="1" id="KW-0812">Transmembrane</keyword>
<dbReference type="Proteomes" id="UP000000391">
    <property type="component" value="Plasmid pMETEV01"/>
</dbReference>
<keyword evidence="4" id="KW-1185">Reference proteome</keyword>
<keyword evidence="1" id="KW-1133">Transmembrane helix</keyword>
<protein>
    <submittedName>
        <fullName evidence="3">Glycosyl transferase family 2</fullName>
    </submittedName>
</protein>
<dbReference type="OrthoDB" id="46222at2157"/>
<dbReference type="InterPro" id="IPR050834">
    <property type="entry name" value="Glycosyltransf_2"/>
</dbReference>
<dbReference type="KEGG" id="mev:Metev_2282"/>
<dbReference type="Gene3D" id="3.90.550.10">
    <property type="entry name" value="Spore Coat Polysaccharide Biosynthesis Protein SpsA, Chain A"/>
    <property type="match status" value="1"/>
</dbReference>
<dbReference type="GO" id="GO:0016740">
    <property type="term" value="F:transferase activity"/>
    <property type="evidence" value="ECO:0007669"/>
    <property type="project" value="UniProtKB-KW"/>
</dbReference>
<dbReference type="EMBL" id="CP002070">
    <property type="protein sequence ID" value="ADI75100.1"/>
    <property type="molecule type" value="Genomic_DNA"/>
</dbReference>
<feature type="domain" description="Glycosyltransferase 2-like" evidence="2">
    <location>
        <begin position="7"/>
        <end position="118"/>
    </location>
</feature>
<sequence>MDYPFVSIVVGTRNEEKYIAECINSLLNLNYPKDSFEILIVDGMSTDNTQNIVKNYPVNLLINEKINVASARNLGIKHSQGDLIAFTDGDCKVNNLWLKTLVYEIQNAPEDVACVGGPNLVIDNDPIFARVVGYVQETFLSSGGSAQCHSYSKKQYVQSIPNCNALYKKSIIRNVGFFDEYFKVGQDGDLNFRISKIGYRFLYIPEAKVWHHRRGNLKSFSKQMFKYGSWMAELFKKHRDLVRWYALIPPIAILFSLVSIISSIVNLNLLYIFICLLFTYIILILLTALKISFKMKSVYGLLTVIILPLQHLMYGLGMLSNIC</sequence>
<keyword evidence="3" id="KW-0614">Plasmid</keyword>